<dbReference type="InterPro" id="IPR002528">
    <property type="entry name" value="MATE_fam"/>
</dbReference>
<feature type="transmembrane region" description="Helical" evidence="6">
    <location>
        <begin position="394"/>
        <end position="416"/>
    </location>
</feature>
<dbReference type="GO" id="GO:0015297">
    <property type="term" value="F:antiporter activity"/>
    <property type="evidence" value="ECO:0007669"/>
    <property type="project" value="InterPro"/>
</dbReference>
<keyword evidence="6" id="KW-0472">Membrane</keyword>
<dbReference type="PANTHER" id="PTHR43298:SF2">
    <property type="entry name" value="FMN_FAD EXPORTER YEEO-RELATED"/>
    <property type="match status" value="1"/>
</dbReference>
<evidence type="ECO:0000313" key="8">
    <source>
        <dbReference type="Proteomes" id="UP000230914"/>
    </source>
</evidence>
<feature type="transmembrane region" description="Helical" evidence="6">
    <location>
        <begin position="329"/>
        <end position="349"/>
    </location>
</feature>
<evidence type="ECO:0000256" key="3">
    <source>
        <dbReference type="ARBA" id="ARBA00020268"/>
    </source>
</evidence>
<sequence length="462" mass="49491">MTRSISTAHTELSVRNYASYATTAFFIGLASVAFGASDLIMVAPKGLEQSAAVAAGDLIVVGLFAFLFGITDFFAGRLAMVEGQHQTSRHLRVLVAVLAVLIVVSQIIAVVLSIPLDRLLELGGQDTNLIPLIGDYVSVRLYGVGLYIAYVAANEALKTCGLKQVALIILIGGVGANVGLDWLVLYGPFQGWFASPTQAIAWVTIGVQLMMAVASVAVFVRQIYHRDGRLGPFSRLAFSRTLSQAIRVAPGIGVRHLNDYAGAIVSLFVVGTLGVQALASFAVAAKIYTIFARVPQACVSATFVYYGYEVGRQTPPRQLASRATQMVRYTTVPTVIAGVIVVGLSPWLVIWFGSDEIDRSLAIWFVAAFMILVPLYIVAASYGELLTIHQRGGVLSAVSAISTWAIVVPITAVGVVVFEQPVVAVGLGGVISTAFEVWRFRRALRRDQWSDPRPAISAERDG</sequence>
<evidence type="ECO:0000256" key="6">
    <source>
        <dbReference type="SAM" id="Phobius"/>
    </source>
</evidence>
<gene>
    <name evidence="7" type="ORF">CSA55_02720</name>
</gene>
<feature type="transmembrane region" description="Helical" evidence="6">
    <location>
        <begin position="290"/>
        <end position="308"/>
    </location>
</feature>
<accession>A0A2G6KB38</accession>
<feature type="transmembrane region" description="Helical" evidence="6">
    <location>
        <begin position="165"/>
        <end position="187"/>
    </location>
</feature>
<feature type="transmembrane region" description="Helical" evidence="6">
    <location>
        <begin position="49"/>
        <end position="70"/>
    </location>
</feature>
<evidence type="ECO:0000256" key="4">
    <source>
        <dbReference type="ARBA" id="ARBA00022448"/>
    </source>
</evidence>
<dbReference type="InterPro" id="IPR050222">
    <property type="entry name" value="MATE_MdtK"/>
</dbReference>
<feature type="transmembrane region" description="Helical" evidence="6">
    <location>
        <begin position="136"/>
        <end position="153"/>
    </location>
</feature>
<evidence type="ECO:0000313" key="7">
    <source>
        <dbReference type="EMBL" id="PIE32926.1"/>
    </source>
</evidence>
<feature type="transmembrane region" description="Helical" evidence="6">
    <location>
        <begin position="199"/>
        <end position="220"/>
    </location>
</feature>
<feature type="transmembrane region" description="Helical" evidence="6">
    <location>
        <begin position="91"/>
        <end position="116"/>
    </location>
</feature>
<evidence type="ECO:0000256" key="5">
    <source>
        <dbReference type="ARBA" id="ARBA00031636"/>
    </source>
</evidence>
<dbReference type="Pfam" id="PF01554">
    <property type="entry name" value="MatE"/>
    <property type="match status" value="1"/>
</dbReference>
<keyword evidence="6" id="KW-0812">Transmembrane</keyword>
<feature type="transmembrane region" description="Helical" evidence="6">
    <location>
        <begin position="20"/>
        <end position="43"/>
    </location>
</feature>
<dbReference type="AlphaFoldDB" id="A0A2G6KB38"/>
<protein>
    <recommendedName>
        <fullName evidence="3">Probable multidrug resistance protein NorM</fullName>
    </recommendedName>
    <alternativeName>
        <fullName evidence="5">Multidrug-efflux transporter</fullName>
    </alternativeName>
</protein>
<comment type="function">
    <text evidence="1">Multidrug efflux pump.</text>
</comment>
<dbReference type="PANTHER" id="PTHR43298">
    <property type="entry name" value="MULTIDRUG RESISTANCE PROTEIN NORM-RELATED"/>
    <property type="match status" value="1"/>
</dbReference>
<evidence type="ECO:0000256" key="1">
    <source>
        <dbReference type="ARBA" id="ARBA00003408"/>
    </source>
</evidence>
<dbReference type="EMBL" id="PDSL01000040">
    <property type="protein sequence ID" value="PIE32926.1"/>
    <property type="molecule type" value="Genomic_DNA"/>
</dbReference>
<evidence type="ECO:0000256" key="2">
    <source>
        <dbReference type="ARBA" id="ARBA00010199"/>
    </source>
</evidence>
<feature type="transmembrane region" description="Helical" evidence="6">
    <location>
        <begin position="422"/>
        <end position="440"/>
    </location>
</feature>
<keyword evidence="6" id="KW-1133">Transmembrane helix</keyword>
<feature type="transmembrane region" description="Helical" evidence="6">
    <location>
        <begin position="260"/>
        <end position="284"/>
    </location>
</feature>
<dbReference type="GO" id="GO:0005886">
    <property type="term" value="C:plasma membrane"/>
    <property type="evidence" value="ECO:0007669"/>
    <property type="project" value="TreeGrafter"/>
</dbReference>
<dbReference type="Proteomes" id="UP000230914">
    <property type="component" value="Unassembled WGS sequence"/>
</dbReference>
<comment type="caution">
    <text evidence="7">The sequence shown here is derived from an EMBL/GenBank/DDBJ whole genome shotgun (WGS) entry which is preliminary data.</text>
</comment>
<feature type="transmembrane region" description="Helical" evidence="6">
    <location>
        <begin position="361"/>
        <end position="382"/>
    </location>
</feature>
<reference evidence="7 8" key="1">
    <citation type="submission" date="2017-10" db="EMBL/GenBank/DDBJ databases">
        <title>Novel microbial diversity and functional potential in the marine mammal oral microbiome.</title>
        <authorList>
            <person name="Dudek N.K."/>
            <person name="Sun C.L."/>
            <person name="Burstein D."/>
            <person name="Kantor R.S."/>
            <person name="Aliaga Goltsman D.S."/>
            <person name="Bik E.M."/>
            <person name="Thomas B.C."/>
            <person name="Banfield J.F."/>
            <person name="Relman D.A."/>
        </authorList>
    </citation>
    <scope>NUCLEOTIDE SEQUENCE [LARGE SCALE GENOMIC DNA]</scope>
    <source>
        <strain evidence="7">DOLJORAL78_61_10</strain>
    </source>
</reference>
<comment type="similarity">
    <text evidence="2">Belongs to the multi antimicrobial extrusion (MATE) (TC 2.A.66.1) family.</text>
</comment>
<organism evidence="7 8">
    <name type="scientific">Ilumatobacter coccineus</name>
    <dbReference type="NCBI Taxonomy" id="467094"/>
    <lineage>
        <taxon>Bacteria</taxon>
        <taxon>Bacillati</taxon>
        <taxon>Actinomycetota</taxon>
        <taxon>Acidimicrobiia</taxon>
        <taxon>Acidimicrobiales</taxon>
        <taxon>Ilumatobacteraceae</taxon>
        <taxon>Ilumatobacter</taxon>
    </lineage>
</organism>
<name>A0A2G6KB38_9ACTN</name>
<keyword evidence="4" id="KW-0813">Transport</keyword>
<dbReference type="GO" id="GO:0042910">
    <property type="term" value="F:xenobiotic transmembrane transporter activity"/>
    <property type="evidence" value="ECO:0007669"/>
    <property type="project" value="InterPro"/>
</dbReference>
<proteinExistence type="inferred from homology"/>